<evidence type="ECO:0000256" key="1">
    <source>
        <dbReference type="PIRSR" id="PIRSR620023-1"/>
    </source>
</evidence>
<name>A0AAV3VSX9_9CLOT</name>
<dbReference type="SUPFAM" id="SSF53756">
    <property type="entry name" value="UDP-Glycosyltransferase/glycogen phosphorylase"/>
    <property type="match status" value="1"/>
</dbReference>
<dbReference type="GO" id="GO:0016758">
    <property type="term" value="F:hexosyltransferase activity"/>
    <property type="evidence" value="ECO:0007669"/>
    <property type="project" value="InterPro"/>
</dbReference>
<proteinExistence type="predicted"/>
<dbReference type="GO" id="GO:0016787">
    <property type="term" value="F:hydrolase activity"/>
    <property type="evidence" value="ECO:0007669"/>
    <property type="project" value="UniProtKB-KW"/>
</dbReference>
<keyword evidence="5" id="KW-1185">Reference proteome</keyword>
<dbReference type="Gene3D" id="3.40.50.2000">
    <property type="entry name" value="Glycogen Phosphorylase B"/>
    <property type="match status" value="1"/>
</dbReference>
<keyword evidence="4" id="KW-0378">Hydrolase</keyword>
<feature type="binding site" evidence="2">
    <location>
        <position position="270"/>
    </location>
    <ligand>
        <name>substrate</name>
    </ligand>
</feature>
<dbReference type="Pfam" id="PF04101">
    <property type="entry name" value="Glyco_tran_28_C"/>
    <property type="match status" value="1"/>
</dbReference>
<dbReference type="RefSeq" id="WP_039770219.1">
    <property type="nucleotide sequence ID" value="NZ_BJLA01000001.1"/>
</dbReference>
<dbReference type="EMBL" id="BJLA01000001">
    <property type="protein sequence ID" value="GEA29283.1"/>
    <property type="molecule type" value="Genomic_DNA"/>
</dbReference>
<comment type="caution">
    <text evidence="4">The sequence shown here is derived from an EMBL/GenBank/DDBJ whole genome shotgun (WGS) entry which is preliminary data.</text>
</comment>
<feature type="active site" description="Proton acceptor" evidence="1">
    <location>
        <position position="17"/>
    </location>
</feature>
<dbReference type="NCBIfam" id="TIGR03590">
    <property type="entry name" value="PseG"/>
    <property type="match status" value="1"/>
</dbReference>
<evidence type="ECO:0000313" key="5">
    <source>
        <dbReference type="Proteomes" id="UP000325212"/>
    </source>
</evidence>
<dbReference type="Gene3D" id="3.40.50.11190">
    <property type="match status" value="1"/>
</dbReference>
<evidence type="ECO:0000259" key="3">
    <source>
        <dbReference type="Pfam" id="PF04101"/>
    </source>
</evidence>
<feature type="domain" description="Glycosyl transferase family 28 C-terminal" evidence="3">
    <location>
        <begin position="193"/>
        <end position="325"/>
    </location>
</feature>
<organism evidence="4 5">
    <name type="scientific">Clostridium diolis</name>
    <dbReference type="NCBI Taxonomy" id="223919"/>
    <lineage>
        <taxon>Bacteria</taxon>
        <taxon>Bacillati</taxon>
        <taxon>Bacillota</taxon>
        <taxon>Clostridia</taxon>
        <taxon>Eubacteriales</taxon>
        <taxon>Clostridiaceae</taxon>
        <taxon>Clostridium</taxon>
    </lineage>
</organism>
<sequence>MKIAIRADGGSNIGMGHIMRTLVLAKELSKENDVFYVCRVETILGFKCYVKDNYCEVTSLNQLIKFKINHSEYIQGIEKILCDGFKVILLNEDMLINELQHIGADLLITDSYAVNEKYFEETKKIFKKTAYIDDMNKDYFNVDFLINQNADSEDFEYNVNSNTKLLLGTDYILLRDEFKNNINKHTKQKVCNILITVGGADPYNLTERIVNYINELDYNFHVVIGPSFSDTSFVENFKTSNIKFYYNADMCEIMKKCDIAISACGSTLYELVACGVPTLGIIIAENQQGIANKLDKMGIIKSLGWYDKISKEELIYNIDKLANDYVLRKSLSEKASKLVDGKGAERIAKVLCENI</sequence>
<protein>
    <submittedName>
        <fullName evidence="4">UDP-2,4-diacetamido-2,4, 6-trideoxy-beta-L-altropyranose hydrolase</fullName>
    </submittedName>
</protein>
<dbReference type="PANTHER" id="PTHR21015">
    <property type="entry name" value="UDP-N-ACETYLGLUCOSAMINE--N-ACETYLMURAMYL-(PENTAPEPTIDE) PYROPHOSPHORYL-UNDECAPRENOL N-ACETYLGLUCOSAMINE TRANSFERASE 1"/>
    <property type="match status" value="1"/>
</dbReference>
<dbReference type="AlphaFoldDB" id="A0AAV3VSX9"/>
<evidence type="ECO:0000313" key="4">
    <source>
        <dbReference type="EMBL" id="GEA29283.1"/>
    </source>
</evidence>
<evidence type="ECO:0000256" key="2">
    <source>
        <dbReference type="PIRSR" id="PIRSR620023-2"/>
    </source>
</evidence>
<dbReference type="InterPro" id="IPR020023">
    <property type="entry name" value="PseG"/>
</dbReference>
<dbReference type="PANTHER" id="PTHR21015:SF22">
    <property type="entry name" value="GLYCOSYLTRANSFERASE"/>
    <property type="match status" value="1"/>
</dbReference>
<gene>
    <name evidence="4" type="ORF">CDIOL_02060</name>
</gene>
<dbReference type="InterPro" id="IPR007235">
    <property type="entry name" value="Glyco_trans_28_C"/>
</dbReference>
<reference evidence="4 5" key="1">
    <citation type="submission" date="2019-06" db="EMBL/GenBank/DDBJ databases">
        <title>Draft genome sequence of Clostridium diolis DSM 15410.</title>
        <authorList>
            <person name="Kobayashi H."/>
            <person name="Tanizawa Y."/>
            <person name="Tohno M."/>
        </authorList>
    </citation>
    <scope>NUCLEOTIDE SEQUENCE [LARGE SCALE GENOMIC DNA]</scope>
    <source>
        <strain evidence="4 5">DSM 15410</strain>
    </source>
</reference>
<accession>A0AAV3VSX9</accession>
<feature type="binding site" evidence="2">
    <location>
        <position position="175"/>
    </location>
    <ligand>
        <name>substrate</name>
    </ligand>
</feature>
<dbReference type="Proteomes" id="UP000325212">
    <property type="component" value="Unassembled WGS sequence"/>
</dbReference>